<accession>A0AAV9ALE2</accession>
<dbReference type="SUPFAM" id="SSF57667">
    <property type="entry name" value="beta-beta-alpha zinc fingers"/>
    <property type="match status" value="1"/>
</dbReference>
<keyword evidence="5" id="KW-0805">Transcription regulation</keyword>
<dbReference type="PANTHER" id="PTHR45801">
    <property type="entry name" value="OS07G0101800 PROTEIN"/>
    <property type="match status" value="1"/>
</dbReference>
<evidence type="ECO:0000256" key="9">
    <source>
        <dbReference type="SAM" id="MobiDB-lite"/>
    </source>
</evidence>
<dbReference type="AlphaFoldDB" id="A0AAV9ALE2"/>
<feature type="region of interest" description="Disordered" evidence="9">
    <location>
        <begin position="209"/>
        <end position="228"/>
    </location>
</feature>
<name>A0AAV9ALE2_ACOGR</name>
<dbReference type="Gene3D" id="3.30.160.60">
    <property type="entry name" value="Classic Zinc Finger"/>
    <property type="match status" value="1"/>
</dbReference>
<dbReference type="PROSITE" id="PS00028">
    <property type="entry name" value="ZINC_FINGER_C2H2_1"/>
    <property type="match status" value="1"/>
</dbReference>
<evidence type="ECO:0000259" key="10">
    <source>
        <dbReference type="PROSITE" id="PS50157"/>
    </source>
</evidence>
<evidence type="ECO:0000256" key="8">
    <source>
        <dbReference type="PROSITE-ProRule" id="PRU00042"/>
    </source>
</evidence>
<keyword evidence="2" id="KW-0479">Metal-binding</keyword>
<evidence type="ECO:0000256" key="6">
    <source>
        <dbReference type="ARBA" id="ARBA00023163"/>
    </source>
</evidence>
<dbReference type="Pfam" id="PF13912">
    <property type="entry name" value="zf-C2H2_6"/>
    <property type="match status" value="1"/>
</dbReference>
<protein>
    <submittedName>
        <fullName evidence="11">Transcriptional regulator RABBIT EARS</fullName>
    </submittedName>
</protein>
<keyword evidence="7" id="KW-0539">Nucleus</keyword>
<keyword evidence="4" id="KW-0862">Zinc</keyword>
<keyword evidence="6" id="KW-0804">Transcription</keyword>
<organism evidence="11 12">
    <name type="scientific">Acorus gramineus</name>
    <name type="common">Dwarf sweet flag</name>
    <dbReference type="NCBI Taxonomy" id="55184"/>
    <lineage>
        <taxon>Eukaryota</taxon>
        <taxon>Viridiplantae</taxon>
        <taxon>Streptophyta</taxon>
        <taxon>Embryophyta</taxon>
        <taxon>Tracheophyta</taxon>
        <taxon>Spermatophyta</taxon>
        <taxon>Magnoliopsida</taxon>
        <taxon>Liliopsida</taxon>
        <taxon>Acoraceae</taxon>
        <taxon>Acorus</taxon>
    </lineage>
</organism>
<evidence type="ECO:0000256" key="3">
    <source>
        <dbReference type="ARBA" id="ARBA00022771"/>
    </source>
</evidence>
<dbReference type="InterPro" id="IPR036236">
    <property type="entry name" value="Znf_C2H2_sf"/>
</dbReference>
<dbReference type="PROSITE" id="PS50157">
    <property type="entry name" value="ZINC_FINGER_C2H2_2"/>
    <property type="match status" value="1"/>
</dbReference>
<evidence type="ECO:0000256" key="2">
    <source>
        <dbReference type="ARBA" id="ARBA00022723"/>
    </source>
</evidence>
<dbReference type="PANTHER" id="PTHR45801:SF5">
    <property type="entry name" value="OS05G0286100 PROTEIN"/>
    <property type="match status" value="1"/>
</dbReference>
<dbReference type="Proteomes" id="UP001179952">
    <property type="component" value="Unassembled WGS sequence"/>
</dbReference>
<evidence type="ECO:0000313" key="11">
    <source>
        <dbReference type="EMBL" id="KAK1265070.1"/>
    </source>
</evidence>
<sequence length="276" mass="31642">MQSAMEQTRYWMCLKRRFSEAAPSDYNDSWEEQAFAEDSAGHLGGCVWPPRSYTCTFCRREFRSAQALGGHMNVHRRDRARLKQFPNPQIENHHHQSPLGVYHPKVHALMYNSNPSDIMPSSINHALIAPPCSSIVAQDHKKKFLVSSSPPPTPQLLDLLSVRVLEVADSKLERGNFKVGEMDHRRWRDPIVTNFGVTSLNLNVRRSHLVNSEEEEEEEEEMSSKRRKTDALVHPFIVESNLIEKCDLRPEILELNPGPMEDLDLELRLGGRPKLT</sequence>
<feature type="compositionally biased region" description="Acidic residues" evidence="9">
    <location>
        <begin position="212"/>
        <end position="221"/>
    </location>
</feature>
<dbReference type="InterPro" id="IPR013087">
    <property type="entry name" value="Znf_C2H2_type"/>
</dbReference>
<gene>
    <name evidence="11" type="ORF">QJS04_geneDACA011340</name>
</gene>
<feature type="domain" description="C2H2-type" evidence="10">
    <location>
        <begin position="53"/>
        <end position="80"/>
    </location>
</feature>
<keyword evidence="3 8" id="KW-0863">Zinc-finger</keyword>
<proteinExistence type="predicted"/>
<dbReference type="EMBL" id="JAUJYN010000008">
    <property type="protein sequence ID" value="KAK1265070.1"/>
    <property type="molecule type" value="Genomic_DNA"/>
</dbReference>
<evidence type="ECO:0000256" key="1">
    <source>
        <dbReference type="ARBA" id="ARBA00004123"/>
    </source>
</evidence>
<keyword evidence="12" id="KW-1185">Reference proteome</keyword>
<dbReference type="GO" id="GO:0008270">
    <property type="term" value="F:zinc ion binding"/>
    <property type="evidence" value="ECO:0007669"/>
    <property type="project" value="UniProtKB-KW"/>
</dbReference>
<dbReference type="GO" id="GO:0005634">
    <property type="term" value="C:nucleus"/>
    <property type="evidence" value="ECO:0007669"/>
    <property type="project" value="UniProtKB-SubCell"/>
</dbReference>
<evidence type="ECO:0000256" key="7">
    <source>
        <dbReference type="ARBA" id="ARBA00023242"/>
    </source>
</evidence>
<dbReference type="SMART" id="SM00355">
    <property type="entry name" value="ZnF_C2H2"/>
    <property type="match status" value="1"/>
</dbReference>
<dbReference type="InterPro" id="IPR052426">
    <property type="entry name" value="Plant_dev_regulator"/>
</dbReference>
<evidence type="ECO:0000313" key="12">
    <source>
        <dbReference type="Proteomes" id="UP001179952"/>
    </source>
</evidence>
<comment type="caution">
    <text evidence="11">The sequence shown here is derived from an EMBL/GenBank/DDBJ whole genome shotgun (WGS) entry which is preliminary data.</text>
</comment>
<comment type="subcellular location">
    <subcellularLocation>
        <location evidence="1">Nucleus</location>
    </subcellularLocation>
</comment>
<reference evidence="11" key="1">
    <citation type="journal article" date="2023" name="Nat. Commun.">
        <title>Diploid and tetraploid genomes of Acorus and the evolution of monocots.</title>
        <authorList>
            <person name="Ma L."/>
            <person name="Liu K.W."/>
            <person name="Li Z."/>
            <person name="Hsiao Y.Y."/>
            <person name="Qi Y."/>
            <person name="Fu T."/>
            <person name="Tang G.D."/>
            <person name="Zhang D."/>
            <person name="Sun W.H."/>
            <person name="Liu D.K."/>
            <person name="Li Y."/>
            <person name="Chen G.Z."/>
            <person name="Liu X.D."/>
            <person name="Liao X.Y."/>
            <person name="Jiang Y.T."/>
            <person name="Yu X."/>
            <person name="Hao Y."/>
            <person name="Huang J."/>
            <person name="Zhao X.W."/>
            <person name="Ke S."/>
            <person name="Chen Y.Y."/>
            <person name="Wu W.L."/>
            <person name="Hsu J.L."/>
            <person name="Lin Y.F."/>
            <person name="Huang M.D."/>
            <person name="Li C.Y."/>
            <person name="Huang L."/>
            <person name="Wang Z.W."/>
            <person name="Zhao X."/>
            <person name="Zhong W.Y."/>
            <person name="Peng D.H."/>
            <person name="Ahmad S."/>
            <person name="Lan S."/>
            <person name="Zhang J.S."/>
            <person name="Tsai W.C."/>
            <person name="Van de Peer Y."/>
            <person name="Liu Z.J."/>
        </authorList>
    </citation>
    <scope>NUCLEOTIDE SEQUENCE</scope>
    <source>
        <strain evidence="11">SCP</strain>
    </source>
</reference>
<evidence type="ECO:0000256" key="4">
    <source>
        <dbReference type="ARBA" id="ARBA00022833"/>
    </source>
</evidence>
<reference evidence="11" key="2">
    <citation type="submission" date="2023-06" db="EMBL/GenBank/DDBJ databases">
        <authorList>
            <person name="Ma L."/>
            <person name="Liu K.-W."/>
            <person name="Li Z."/>
            <person name="Hsiao Y.-Y."/>
            <person name="Qi Y."/>
            <person name="Fu T."/>
            <person name="Tang G."/>
            <person name="Zhang D."/>
            <person name="Sun W.-H."/>
            <person name="Liu D.-K."/>
            <person name="Li Y."/>
            <person name="Chen G.-Z."/>
            <person name="Liu X.-D."/>
            <person name="Liao X.-Y."/>
            <person name="Jiang Y.-T."/>
            <person name="Yu X."/>
            <person name="Hao Y."/>
            <person name="Huang J."/>
            <person name="Zhao X.-W."/>
            <person name="Ke S."/>
            <person name="Chen Y.-Y."/>
            <person name="Wu W.-L."/>
            <person name="Hsu J.-L."/>
            <person name="Lin Y.-F."/>
            <person name="Huang M.-D."/>
            <person name="Li C.-Y."/>
            <person name="Huang L."/>
            <person name="Wang Z.-W."/>
            <person name="Zhao X."/>
            <person name="Zhong W.-Y."/>
            <person name="Peng D.-H."/>
            <person name="Ahmad S."/>
            <person name="Lan S."/>
            <person name="Zhang J.-S."/>
            <person name="Tsai W.-C."/>
            <person name="Van De Peer Y."/>
            <person name="Liu Z.-J."/>
        </authorList>
    </citation>
    <scope>NUCLEOTIDE SEQUENCE</scope>
    <source>
        <strain evidence="11">SCP</strain>
        <tissue evidence="11">Leaves</tissue>
    </source>
</reference>
<evidence type="ECO:0000256" key="5">
    <source>
        <dbReference type="ARBA" id="ARBA00023015"/>
    </source>
</evidence>